<comment type="caution">
    <text evidence="2">The sequence shown here is derived from an EMBL/GenBank/DDBJ whole genome shotgun (WGS) entry which is preliminary data.</text>
</comment>
<evidence type="ECO:0000313" key="2">
    <source>
        <dbReference type="EMBL" id="GAA6498411.1"/>
    </source>
</evidence>
<sequence>MLREFRECGEPQDLQGQAELQALTECVVPQAQPEPLELQVQRGPQGLQERRL</sequence>
<dbReference type="EMBL" id="BAABZQ010000001">
    <property type="protein sequence ID" value="GAA6498411.1"/>
    <property type="molecule type" value="Genomic_DNA"/>
</dbReference>
<gene>
    <name evidence="2" type="ORF">K340107D12_12270</name>
</gene>
<dbReference type="Proteomes" id="UP001600941">
    <property type="component" value="Unassembled WGS sequence"/>
</dbReference>
<protein>
    <submittedName>
        <fullName evidence="2">Uncharacterized protein</fullName>
    </submittedName>
</protein>
<accession>A0ABQ0BPF1</accession>
<evidence type="ECO:0000313" key="3">
    <source>
        <dbReference type="Proteomes" id="UP001600941"/>
    </source>
</evidence>
<organism evidence="2 3">
    <name type="scientific">Blautia parvula</name>
    <dbReference type="NCBI Taxonomy" id="2877527"/>
    <lineage>
        <taxon>Bacteria</taxon>
        <taxon>Bacillati</taxon>
        <taxon>Bacillota</taxon>
        <taxon>Clostridia</taxon>
        <taxon>Lachnospirales</taxon>
        <taxon>Lachnospiraceae</taxon>
        <taxon>Blautia</taxon>
    </lineage>
</organism>
<keyword evidence="3" id="KW-1185">Reference proteome</keyword>
<proteinExistence type="predicted"/>
<feature type="region of interest" description="Disordered" evidence="1">
    <location>
        <begin position="33"/>
        <end position="52"/>
    </location>
</feature>
<reference evidence="2 3" key="1">
    <citation type="submission" date="2024-04" db="EMBL/GenBank/DDBJ databases">
        <title>Defined microbial consortia suppress multidrug-resistant proinflammatory Enterobacteriaceae via ecological control.</title>
        <authorList>
            <person name="Furuichi M."/>
            <person name="Kawaguchi T."/>
            <person name="Pust M."/>
            <person name="Yasuma K."/>
            <person name="Plichta D."/>
            <person name="Hasegawa N."/>
            <person name="Ohya T."/>
            <person name="Bhattarai S."/>
            <person name="Sasajima S."/>
            <person name="Aoto Y."/>
            <person name="Tuganbaev T."/>
            <person name="Yaginuma M."/>
            <person name="Ueda M."/>
            <person name="Okahashi N."/>
            <person name="Amafuji K."/>
            <person name="Kiridooshi Y."/>
            <person name="Sugita K."/>
            <person name="Strazar M."/>
            <person name="Skelly A."/>
            <person name="Suda W."/>
            <person name="Hattori M."/>
            <person name="Nakamoto N."/>
            <person name="Caballero S."/>
            <person name="Norman J."/>
            <person name="Olle B."/>
            <person name="Tanoue T."/>
            <person name="Arita M."/>
            <person name="Bucci V."/>
            <person name="Atarashi K."/>
            <person name="Xavier R."/>
            <person name="Honda K."/>
        </authorList>
    </citation>
    <scope>NUCLEOTIDE SEQUENCE [LARGE SCALE GENOMIC DNA]</scope>
    <source>
        <strain evidence="3">k34-0107-D12</strain>
    </source>
</reference>
<evidence type="ECO:0000256" key="1">
    <source>
        <dbReference type="SAM" id="MobiDB-lite"/>
    </source>
</evidence>
<name>A0ABQ0BPF1_9FIRM</name>